<evidence type="ECO:0000259" key="3">
    <source>
        <dbReference type="Pfam" id="PF00586"/>
    </source>
</evidence>
<feature type="binding site" evidence="1">
    <location>
        <position position="34"/>
    </location>
    <ligand>
        <name>Mg(2+)</name>
        <dbReference type="ChEBI" id="CHEBI:18420"/>
        <label>4</label>
    </ligand>
</feature>
<evidence type="ECO:0000256" key="1">
    <source>
        <dbReference type="HAMAP-Rule" id="MF_02128"/>
    </source>
</evidence>
<comment type="function">
    <text evidence="1">Catalyzes the ATP-dependent phosphorylation of thiamine-monophosphate (TMP) to form thiamine-pyrophosphate (TPP), the active form of vitamin B1.</text>
</comment>
<feature type="binding site" evidence="1">
    <location>
        <position position="135"/>
    </location>
    <ligand>
        <name>Mg(2+)</name>
        <dbReference type="ChEBI" id="CHEBI:18420"/>
        <label>1</label>
    </ligand>
</feature>
<dbReference type="EMBL" id="JADNYM010000007">
    <property type="protein sequence ID" value="MBG0739156.1"/>
    <property type="molecule type" value="Genomic_DNA"/>
</dbReference>
<dbReference type="Pfam" id="PF00586">
    <property type="entry name" value="AIRS"/>
    <property type="match status" value="1"/>
</dbReference>
<keyword evidence="1" id="KW-0460">Magnesium</keyword>
<dbReference type="PANTHER" id="PTHR30270:SF0">
    <property type="entry name" value="THIAMINE-MONOPHOSPHATE KINASE"/>
    <property type="match status" value="1"/>
</dbReference>
<feature type="region of interest" description="Disordered" evidence="2">
    <location>
        <begin position="189"/>
        <end position="209"/>
    </location>
</feature>
<keyword evidence="1" id="KW-0784">Thiamine biosynthesis</keyword>
<feature type="binding site" evidence="1">
    <location>
        <position position="346"/>
    </location>
    <ligand>
        <name>substrate</name>
    </ligand>
</feature>
<dbReference type="NCBIfam" id="NF004351">
    <property type="entry name" value="PRK05731.1-4"/>
    <property type="match status" value="1"/>
</dbReference>
<gene>
    <name evidence="1" type="primary">thiL</name>
    <name evidence="4" type="ORF">IV500_07075</name>
</gene>
<feature type="binding site" evidence="1">
    <location>
        <position position="57"/>
    </location>
    <ligand>
        <name>substrate</name>
    </ligand>
</feature>
<dbReference type="PIRSF" id="PIRSF005303">
    <property type="entry name" value="Thiam_monoph_kin"/>
    <property type="match status" value="1"/>
</dbReference>
<dbReference type="SUPFAM" id="SSF55326">
    <property type="entry name" value="PurM N-terminal domain-like"/>
    <property type="match status" value="1"/>
</dbReference>
<dbReference type="Gene3D" id="3.90.650.10">
    <property type="entry name" value="PurM-like C-terminal domain"/>
    <property type="match status" value="1"/>
</dbReference>
<dbReference type="Gene3D" id="3.30.1330.10">
    <property type="entry name" value="PurM-like, N-terminal domain"/>
    <property type="match status" value="1"/>
</dbReference>
<dbReference type="GO" id="GO:0009228">
    <property type="term" value="P:thiamine biosynthetic process"/>
    <property type="evidence" value="ECO:0007669"/>
    <property type="project" value="UniProtKB-KW"/>
</dbReference>
<dbReference type="HAMAP" id="MF_02128">
    <property type="entry name" value="TMP_kinase"/>
    <property type="match status" value="1"/>
</dbReference>
<feature type="binding site" evidence="1">
    <location>
        <position position="48"/>
    </location>
    <ligand>
        <name>Mg(2+)</name>
        <dbReference type="ChEBI" id="CHEBI:18420"/>
        <label>4</label>
    </ligand>
</feature>
<protein>
    <recommendedName>
        <fullName evidence="1">Thiamine-monophosphate kinase</fullName>
        <shortName evidence="1">TMP kinase</shortName>
        <shortName evidence="1">Thiamine-phosphate kinase</shortName>
        <ecNumber evidence="1">2.7.4.16</ecNumber>
    </recommendedName>
</protein>
<feature type="binding site" evidence="1">
    <location>
        <position position="243"/>
    </location>
    <ligand>
        <name>Mg(2+)</name>
        <dbReference type="ChEBI" id="CHEBI:18420"/>
        <label>3</label>
    </ligand>
</feature>
<comment type="caution">
    <text evidence="1">Lacks conserved residue(s) required for the propagation of feature annotation.</text>
</comment>
<feature type="binding site" evidence="1">
    <location>
        <position position="84"/>
    </location>
    <ligand>
        <name>Mg(2+)</name>
        <dbReference type="ChEBI" id="CHEBI:18420"/>
        <label>3</label>
    </ligand>
</feature>
<dbReference type="Proteomes" id="UP000655366">
    <property type="component" value="Unassembled WGS sequence"/>
</dbReference>
<evidence type="ECO:0000313" key="5">
    <source>
        <dbReference type="Proteomes" id="UP000655366"/>
    </source>
</evidence>
<feature type="domain" description="PurM-like N-terminal" evidence="3">
    <location>
        <begin position="32"/>
        <end position="150"/>
    </location>
</feature>
<feature type="binding site" evidence="1">
    <location>
        <position position="246"/>
    </location>
    <ligand>
        <name>Mg(2+)</name>
        <dbReference type="ChEBI" id="CHEBI:18420"/>
        <label>5</label>
    </ligand>
</feature>
<feature type="binding site" evidence="1">
    <location>
        <position position="297"/>
    </location>
    <ligand>
        <name>substrate</name>
    </ligand>
</feature>
<dbReference type="GO" id="GO:0005524">
    <property type="term" value="F:ATP binding"/>
    <property type="evidence" value="ECO:0007669"/>
    <property type="project" value="UniProtKB-UniRule"/>
</dbReference>
<feature type="binding site" evidence="1">
    <location>
        <position position="84"/>
    </location>
    <ligand>
        <name>Mg(2+)</name>
        <dbReference type="ChEBI" id="CHEBI:18420"/>
        <label>2</label>
    </ligand>
</feature>
<dbReference type="NCBIfam" id="TIGR01379">
    <property type="entry name" value="thiL"/>
    <property type="match status" value="1"/>
</dbReference>
<dbReference type="GO" id="GO:0009229">
    <property type="term" value="P:thiamine diphosphate biosynthetic process"/>
    <property type="evidence" value="ECO:0007669"/>
    <property type="project" value="UniProtKB-UniRule"/>
</dbReference>
<keyword evidence="1" id="KW-0479">Metal-binding</keyword>
<keyword evidence="1 4" id="KW-0808">Transferase</keyword>
<feature type="binding site" evidence="1">
    <location>
        <position position="34"/>
    </location>
    <ligand>
        <name>Mg(2+)</name>
        <dbReference type="ChEBI" id="CHEBI:18420"/>
        <label>3</label>
    </ligand>
</feature>
<dbReference type="InterPro" id="IPR036921">
    <property type="entry name" value="PurM-like_N_sf"/>
</dbReference>
<comment type="catalytic activity">
    <reaction evidence="1">
        <text>thiamine phosphate + ATP = thiamine diphosphate + ADP</text>
        <dbReference type="Rhea" id="RHEA:15913"/>
        <dbReference type="ChEBI" id="CHEBI:30616"/>
        <dbReference type="ChEBI" id="CHEBI:37575"/>
        <dbReference type="ChEBI" id="CHEBI:58937"/>
        <dbReference type="ChEBI" id="CHEBI:456216"/>
        <dbReference type="EC" id="2.7.4.16"/>
    </reaction>
</comment>
<proteinExistence type="inferred from homology"/>
<feature type="binding site" evidence="1">
    <location>
        <position position="245"/>
    </location>
    <ligand>
        <name>ATP</name>
        <dbReference type="ChEBI" id="CHEBI:30616"/>
    </ligand>
</feature>
<dbReference type="SUPFAM" id="SSF56042">
    <property type="entry name" value="PurM C-terminal domain-like"/>
    <property type="match status" value="1"/>
</dbReference>
<comment type="caution">
    <text evidence="4">The sequence shown here is derived from an EMBL/GenBank/DDBJ whole genome shotgun (WGS) entry which is preliminary data.</text>
</comment>
<evidence type="ECO:0000313" key="4">
    <source>
        <dbReference type="EMBL" id="MBG0739156.1"/>
    </source>
</evidence>
<keyword evidence="1" id="KW-0547">Nucleotide-binding</keyword>
<evidence type="ECO:0000256" key="2">
    <source>
        <dbReference type="SAM" id="MobiDB-lite"/>
    </source>
</evidence>
<name>A0A931CQH9_9MICC</name>
<sequence length="351" mass="35237">MTLRVGELSESGLLARIFPLLDGSASVLLGPGDDAAVVAAPDGRMVVSIDTQVQDRDFRLQWANGYASTGYDVGWKAAAQNLSDINAMGAVASSLVVSLTLPETTPVSWAEGLTEGLNAAIRELGAADCSVAGGDLSGGSEIVVTVAVMGSLQGRKPVLRSGAQDGDTVALAGTVGHAAAGWAVLESEDDGGGGQLGDSGRFHDGRPDDGGDRPDVVALFCRPRPPLAAGPAAAIAGATAMLDISDGLIRDAGRLARASGVSLDLDRAALAQLARPLAGTAALLGADPMDWVLGGGEDHGLLATFPPGLPLPDGFTAIGSIVPGGRKIESVPPVTIAGIAADTVGWDHFAV</sequence>
<dbReference type="InterPro" id="IPR006283">
    <property type="entry name" value="ThiL-like"/>
</dbReference>
<keyword evidence="1 4" id="KW-0418">Kinase</keyword>
<dbReference type="InterPro" id="IPR036676">
    <property type="entry name" value="PurM-like_C_sf"/>
</dbReference>
<dbReference type="PANTHER" id="PTHR30270">
    <property type="entry name" value="THIAMINE-MONOPHOSPHATE KINASE"/>
    <property type="match status" value="1"/>
</dbReference>
<dbReference type="GO" id="GO:0000287">
    <property type="term" value="F:magnesium ion binding"/>
    <property type="evidence" value="ECO:0007669"/>
    <property type="project" value="UniProtKB-UniRule"/>
</dbReference>
<reference evidence="4 5" key="1">
    <citation type="submission" date="2020-11" db="EMBL/GenBank/DDBJ databases">
        <title>Arthrobacter antarcticus sp. nov., isolated from Antarctic Soil.</title>
        <authorList>
            <person name="Li J."/>
        </authorList>
    </citation>
    <scope>NUCLEOTIDE SEQUENCE [LARGE SCALE GENOMIC DNA]</scope>
    <source>
        <strain evidence="4 5">Z1-20</strain>
    </source>
</reference>
<comment type="pathway">
    <text evidence="1">Cofactor biosynthesis; thiamine diphosphate biosynthesis; thiamine diphosphate from thiamine phosphate: step 1/1.</text>
</comment>
<feature type="compositionally biased region" description="Basic and acidic residues" evidence="2">
    <location>
        <begin position="200"/>
        <end position="209"/>
    </location>
</feature>
<feature type="binding site" evidence="1">
    <location>
        <position position="84"/>
    </location>
    <ligand>
        <name>Mg(2+)</name>
        <dbReference type="ChEBI" id="CHEBI:18420"/>
        <label>4</label>
    </ligand>
</feature>
<dbReference type="InterPro" id="IPR016188">
    <property type="entry name" value="PurM-like_N"/>
</dbReference>
<accession>A0A931CQH9</accession>
<keyword evidence="1" id="KW-0067">ATP-binding</keyword>
<comment type="miscellaneous">
    <text evidence="1">Reaction mechanism of ThiL seems to utilize a direct, inline transfer of the gamma-phosphate of ATP to TMP rather than a phosphorylated enzyme intermediate.</text>
</comment>
<keyword evidence="5" id="KW-1185">Reference proteome</keyword>
<dbReference type="GO" id="GO:0009030">
    <property type="term" value="F:thiamine-phosphate kinase activity"/>
    <property type="evidence" value="ECO:0007669"/>
    <property type="project" value="UniProtKB-UniRule"/>
</dbReference>
<dbReference type="EC" id="2.7.4.16" evidence="1"/>
<feature type="binding site" evidence="1">
    <location>
        <position position="160"/>
    </location>
    <ligand>
        <name>ATP</name>
        <dbReference type="ChEBI" id="CHEBI:30616"/>
    </ligand>
</feature>
<dbReference type="AlphaFoldDB" id="A0A931CQH9"/>
<dbReference type="CDD" id="cd02194">
    <property type="entry name" value="ThiL"/>
    <property type="match status" value="1"/>
</dbReference>
<feature type="binding site" evidence="1">
    <location>
        <begin position="134"/>
        <end position="135"/>
    </location>
    <ligand>
        <name>ATP</name>
        <dbReference type="ChEBI" id="CHEBI:30616"/>
    </ligand>
</feature>
<feature type="binding site" evidence="1">
    <location>
        <position position="50"/>
    </location>
    <ligand>
        <name>Mg(2+)</name>
        <dbReference type="ChEBI" id="CHEBI:18420"/>
        <label>2</label>
    </ligand>
</feature>
<feature type="binding site" evidence="1">
    <location>
        <position position="50"/>
    </location>
    <ligand>
        <name>Mg(2+)</name>
        <dbReference type="ChEBI" id="CHEBI:18420"/>
        <label>1</label>
    </ligand>
</feature>
<organism evidence="4 5">
    <name type="scientific">Arthrobacter terrae</name>
    <dbReference type="NCBI Taxonomy" id="2935737"/>
    <lineage>
        <taxon>Bacteria</taxon>
        <taxon>Bacillati</taxon>
        <taxon>Actinomycetota</taxon>
        <taxon>Actinomycetes</taxon>
        <taxon>Micrococcales</taxon>
        <taxon>Micrococcaceae</taxon>
        <taxon>Arthrobacter</taxon>
    </lineage>
</organism>
<comment type="similarity">
    <text evidence="1">Belongs to the thiamine-monophosphate kinase family.</text>
</comment>
<dbReference type="RefSeq" id="WP_196396098.1">
    <property type="nucleotide sequence ID" value="NZ_JADNYM010000007.1"/>
</dbReference>